<organism evidence="3 4">
    <name type="scientific">Popillia japonica</name>
    <name type="common">Japanese beetle</name>
    <dbReference type="NCBI Taxonomy" id="7064"/>
    <lineage>
        <taxon>Eukaryota</taxon>
        <taxon>Metazoa</taxon>
        <taxon>Ecdysozoa</taxon>
        <taxon>Arthropoda</taxon>
        <taxon>Hexapoda</taxon>
        <taxon>Insecta</taxon>
        <taxon>Pterygota</taxon>
        <taxon>Neoptera</taxon>
        <taxon>Endopterygota</taxon>
        <taxon>Coleoptera</taxon>
        <taxon>Polyphaga</taxon>
        <taxon>Scarabaeiformia</taxon>
        <taxon>Scarabaeidae</taxon>
        <taxon>Rutelinae</taxon>
        <taxon>Popillia</taxon>
    </lineage>
</organism>
<evidence type="ECO:0000256" key="1">
    <source>
        <dbReference type="PROSITE-ProRule" id="PRU00325"/>
    </source>
</evidence>
<dbReference type="Pfam" id="PF04434">
    <property type="entry name" value="SWIM"/>
    <property type="match status" value="1"/>
</dbReference>
<reference evidence="3 4" key="1">
    <citation type="journal article" date="2024" name="BMC Genomics">
        <title>De novo assembly and annotation of Popillia japonica's genome with initial clues to its potential as an invasive pest.</title>
        <authorList>
            <person name="Cucini C."/>
            <person name="Boschi S."/>
            <person name="Funari R."/>
            <person name="Cardaioli E."/>
            <person name="Iannotti N."/>
            <person name="Marturano G."/>
            <person name="Paoli F."/>
            <person name="Bruttini M."/>
            <person name="Carapelli A."/>
            <person name="Frati F."/>
            <person name="Nardi F."/>
        </authorList>
    </citation>
    <scope>NUCLEOTIDE SEQUENCE [LARGE SCALE GENOMIC DNA]</scope>
    <source>
        <strain evidence="3">DMR45628</strain>
    </source>
</reference>
<sequence length="128" mass="13910">MARNCVACFSIDYFGVIFIKLVNMKLGLLEYFSYVSNSEYSRCVSEGEAVLNAGHVILCGKTKQEGSLLETVALCLQTSALSAEPHKIQGVFEINNDGVKISKFNCSCKAGNGGKCKHISAVLIYCTR</sequence>
<keyword evidence="4" id="KW-1185">Reference proteome</keyword>
<evidence type="ECO:0000259" key="2">
    <source>
        <dbReference type="PROSITE" id="PS50966"/>
    </source>
</evidence>
<gene>
    <name evidence="3" type="ORF">QE152_g34273</name>
</gene>
<keyword evidence="1" id="KW-0862">Zinc</keyword>
<dbReference type="GO" id="GO:0008270">
    <property type="term" value="F:zinc ion binding"/>
    <property type="evidence" value="ECO:0007669"/>
    <property type="project" value="UniProtKB-KW"/>
</dbReference>
<dbReference type="AlphaFoldDB" id="A0AAW1ITH4"/>
<name>A0AAW1ITH4_POPJA</name>
<feature type="domain" description="SWIM-type" evidence="2">
    <location>
        <begin position="92"/>
        <end position="127"/>
    </location>
</feature>
<keyword evidence="1" id="KW-0479">Metal-binding</keyword>
<accession>A0AAW1ITH4</accession>
<protein>
    <submittedName>
        <fullName evidence="3">SWIM zinc finger protein</fullName>
    </submittedName>
</protein>
<dbReference type="Proteomes" id="UP001458880">
    <property type="component" value="Unassembled WGS sequence"/>
</dbReference>
<comment type="caution">
    <text evidence="3">The sequence shown here is derived from an EMBL/GenBank/DDBJ whole genome shotgun (WGS) entry which is preliminary data.</text>
</comment>
<dbReference type="InterPro" id="IPR007527">
    <property type="entry name" value="Znf_SWIM"/>
</dbReference>
<evidence type="ECO:0000313" key="3">
    <source>
        <dbReference type="EMBL" id="KAK9693331.1"/>
    </source>
</evidence>
<dbReference type="PROSITE" id="PS50966">
    <property type="entry name" value="ZF_SWIM"/>
    <property type="match status" value="1"/>
</dbReference>
<evidence type="ECO:0000313" key="4">
    <source>
        <dbReference type="Proteomes" id="UP001458880"/>
    </source>
</evidence>
<proteinExistence type="predicted"/>
<dbReference type="EMBL" id="JASPKY010000545">
    <property type="protein sequence ID" value="KAK9693331.1"/>
    <property type="molecule type" value="Genomic_DNA"/>
</dbReference>
<keyword evidence="1" id="KW-0863">Zinc-finger</keyword>